<dbReference type="RefSeq" id="XP_003141871.1">
    <property type="nucleotide sequence ID" value="XM_003141823.1"/>
</dbReference>
<dbReference type="GeneID" id="9943699"/>
<evidence type="ECO:0000313" key="2">
    <source>
        <dbReference type="EMBL" id="EFO22198.1"/>
    </source>
</evidence>
<keyword evidence="1" id="KW-0812">Transmembrane</keyword>
<organism evidence="2">
    <name type="scientific">Loa loa</name>
    <name type="common">Eye worm</name>
    <name type="synonym">Filaria loa</name>
    <dbReference type="NCBI Taxonomy" id="7209"/>
    <lineage>
        <taxon>Eukaryota</taxon>
        <taxon>Metazoa</taxon>
        <taxon>Ecdysozoa</taxon>
        <taxon>Nematoda</taxon>
        <taxon>Chromadorea</taxon>
        <taxon>Rhabditida</taxon>
        <taxon>Spirurina</taxon>
        <taxon>Spiruromorpha</taxon>
        <taxon>Filarioidea</taxon>
        <taxon>Onchocercidae</taxon>
        <taxon>Loa</taxon>
    </lineage>
</organism>
<reference evidence="2" key="1">
    <citation type="submission" date="2012-04" db="EMBL/GenBank/DDBJ databases">
        <title>The Genome Sequence of Loa loa.</title>
        <authorList>
            <consortium name="The Broad Institute Genome Sequencing Platform"/>
            <consortium name="Broad Institute Genome Sequencing Center for Infectious Disease"/>
            <person name="Nutman T.B."/>
            <person name="Fink D.L."/>
            <person name="Russ C."/>
            <person name="Young S."/>
            <person name="Zeng Q."/>
            <person name="Gargeya S."/>
            <person name="Alvarado L."/>
            <person name="Berlin A."/>
            <person name="Chapman S.B."/>
            <person name="Chen Z."/>
            <person name="Freedman E."/>
            <person name="Gellesch M."/>
            <person name="Goldberg J."/>
            <person name="Griggs A."/>
            <person name="Gujja S."/>
            <person name="Heilman E.R."/>
            <person name="Heiman D."/>
            <person name="Howarth C."/>
            <person name="Mehta T."/>
            <person name="Neiman D."/>
            <person name="Pearson M."/>
            <person name="Roberts A."/>
            <person name="Saif S."/>
            <person name="Shea T."/>
            <person name="Shenoy N."/>
            <person name="Sisk P."/>
            <person name="Stolte C."/>
            <person name="Sykes S."/>
            <person name="White J."/>
            <person name="Yandava C."/>
            <person name="Haas B."/>
            <person name="Henn M.R."/>
            <person name="Nusbaum C."/>
            <person name="Birren B."/>
        </authorList>
    </citation>
    <scope>NUCLEOTIDE SEQUENCE [LARGE SCALE GENOMIC DNA]</scope>
</reference>
<name>A0A1S0TZ09_LOALO</name>
<protein>
    <submittedName>
        <fullName evidence="2">Uncharacterized protein</fullName>
    </submittedName>
</protein>
<gene>
    <name evidence="2" type="ORF">LOAG_06287</name>
</gene>
<dbReference type="KEGG" id="loa:LOAG_06287"/>
<sequence length="117" mass="13300">MQGQSLNTNCLAVAVGGNASITVFWFKRFKRRDFEISEQKAYIINLSIVDNNYIIHVIELNKIDEQQWQKAYPPEHGNKDGGSVSHAREINSKFNINYKITLIEGSGMKLSESVTDH</sequence>
<evidence type="ECO:0000256" key="1">
    <source>
        <dbReference type="SAM" id="Phobius"/>
    </source>
</evidence>
<dbReference type="EMBL" id="JH712074">
    <property type="protein sequence ID" value="EFO22198.1"/>
    <property type="molecule type" value="Genomic_DNA"/>
</dbReference>
<keyword evidence="1" id="KW-1133">Transmembrane helix</keyword>
<dbReference type="AlphaFoldDB" id="A0A1S0TZ09"/>
<dbReference type="InParanoid" id="A0A1S0TZ09"/>
<proteinExistence type="predicted"/>
<accession>A0A1S0TZ09</accession>
<feature type="transmembrane region" description="Helical" evidence="1">
    <location>
        <begin position="6"/>
        <end position="26"/>
    </location>
</feature>
<dbReference type="CTD" id="9943699"/>
<keyword evidence="1" id="KW-0472">Membrane</keyword>